<evidence type="ECO:0000313" key="3">
    <source>
        <dbReference type="EMBL" id="CAI9299374.1"/>
    </source>
</evidence>
<keyword evidence="2" id="KW-0812">Transmembrane</keyword>
<dbReference type="Proteomes" id="UP001177003">
    <property type="component" value="Chromosome 8"/>
</dbReference>
<keyword evidence="4" id="KW-1185">Reference proteome</keyword>
<dbReference type="AlphaFoldDB" id="A0AA35ZW30"/>
<dbReference type="EMBL" id="OX465084">
    <property type="protein sequence ID" value="CAI9299374.1"/>
    <property type="molecule type" value="Genomic_DNA"/>
</dbReference>
<organism evidence="3 4">
    <name type="scientific">Lactuca saligna</name>
    <name type="common">Willowleaf lettuce</name>
    <dbReference type="NCBI Taxonomy" id="75948"/>
    <lineage>
        <taxon>Eukaryota</taxon>
        <taxon>Viridiplantae</taxon>
        <taxon>Streptophyta</taxon>
        <taxon>Embryophyta</taxon>
        <taxon>Tracheophyta</taxon>
        <taxon>Spermatophyta</taxon>
        <taxon>Magnoliopsida</taxon>
        <taxon>eudicotyledons</taxon>
        <taxon>Gunneridae</taxon>
        <taxon>Pentapetalae</taxon>
        <taxon>asterids</taxon>
        <taxon>campanulids</taxon>
        <taxon>Asterales</taxon>
        <taxon>Asteraceae</taxon>
        <taxon>Cichorioideae</taxon>
        <taxon>Cichorieae</taxon>
        <taxon>Lactucinae</taxon>
        <taxon>Lactuca</taxon>
    </lineage>
</organism>
<reference evidence="3" key="1">
    <citation type="submission" date="2023-04" db="EMBL/GenBank/DDBJ databases">
        <authorList>
            <person name="Vijverberg K."/>
            <person name="Xiong W."/>
            <person name="Schranz E."/>
        </authorList>
    </citation>
    <scope>NUCLEOTIDE SEQUENCE</scope>
</reference>
<name>A0AA35ZW30_LACSI</name>
<feature type="transmembrane region" description="Helical" evidence="2">
    <location>
        <begin position="16"/>
        <end position="35"/>
    </location>
</feature>
<proteinExistence type="predicted"/>
<keyword evidence="2" id="KW-1133">Transmembrane helix</keyword>
<evidence type="ECO:0000256" key="2">
    <source>
        <dbReference type="SAM" id="Phobius"/>
    </source>
</evidence>
<keyword evidence="2" id="KW-0472">Membrane</keyword>
<evidence type="ECO:0000313" key="4">
    <source>
        <dbReference type="Proteomes" id="UP001177003"/>
    </source>
</evidence>
<gene>
    <name evidence="3" type="ORF">LSALG_LOCUS38087</name>
</gene>
<sequence length="122" mass="13364">MKLLLGQSGTCMADDLWYFVAQAFALMVAVANWVCRSGIKEALLKTLPYVAASLREELCDSEEKSQIERLENQVTSLTQEKGVLASKSVSFQHQLARALVDGVVSLGSLQWMLEKRGGLSDG</sequence>
<protein>
    <submittedName>
        <fullName evidence="3">Uncharacterized protein</fullName>
    </submittedName>
</protein>
<accession>A0AA35ZW30</accession>
<evidence type="ECO:0000256" key="1">
    <source>
        <dbReference type="SAM" id="Coils"/>
    </source>
</evidence>
<keyword evidence="1" id="KW-0175">Coiled coil</keyword>
<feature type="coiled-coil region" evidence="1">
    <location>
        <begin position="60"/>
        <end position="87"/>
    </location>
</feature>